<dbReference type="Pfam" id="PF00672">
    <property type="entry name" value="HAMP"/>
    <property type="match status" value="1"/>
</dbReference>
<evidence type="ECO:0000313" key="13">
    <source>
        <dbReference type="Proteomes" id="UP000011721"/>
    </source>
</evidence>
<dbReference type="InterPro" id="IPR003661">
    <property type="entry name" value="HisK_dim/P_dom"/>
</dbReference>
<dbReference type="GO" id="GO:0006355">
    <property type="term" value="P:regulation of DNA-templated transcription"/>
    <property type="evidence" value="ECO:0007669"/>
    <property type="project" value="InterPro"/>
</dbReference>
<dbReference type="GO" id="GO:0005886">
    <property type="term" value="C:plasma membrane"/>
    <property type="evidence" value="ECO:0007669"/>
    <property type="project" value="TreeGrafter"/>
</dbReference>
<reference evidence="13" key="1">
    <citation type="journal article" date="2013" name="Stand. Genomic Sci.">
        <title>Complete genome sequence of Desulfocapsa sulfexigens, a marine deltaproteobacterium specialized in disproportionating inorganic sulfur compounds.</title>
        <authorList>
            <person name="Finster K.W."/>
            <person name="Kjeldsen K.U."/>
            <person name="Kube M."/>
            <person name="Reinhardt R."/>
            <person name="Mussmann M."/>
            <person name="Amann R."/>
            <person name="Schreiber L."/>
        </authorList>
    </citation>
    <scope>NUCLEOTIDE SEQUENCE [LARGE SCALE GENOMIC DNA]</scope>
    <source>
        <strain evidence="13">DSM 10523 / SB164P1</strain>
    </source>
</reference>
<feature type="domain" description="Histidine kinase" evidence="10">
    <location>
        <begin position="375"/>
        <end position="600"/>
    </location>
</feature>
<dbReference type="FunFam" id="1.10.287.130:FF:000001">
    <property type="entry name" value="Two-component sensor histidine kinase"/>
    <property type="match status" value="1"/>
</dbReference>
<feature type="transmembrane region" description="Helical" evidence="9">
    <location>
        <begin position="6"/>
        <end position="28"/>
    </location>
</feature>
<feature type="domain" description="HAMP" evidence="11">
    <location>
        <begin position="190"/>
        <end position="245"/>
    </location>
</feature>
<name>M1PLZ3_DESSD</name>
<dbReference type="InterPro" id="IPR005467">
    <property type="entry name" value="His_kinase_dom"/>
</dbReference>
<accession>M1PLZ3</accession>
<dbReference type="AlphaFoldDB" id="M1PLZ3"/>
<dbReference type="SUPFAM" id="SSF47384">
    <property type="entry name" value="Homodimeric domain of signal transducing histidine kinase"/>
    <property type="match status" value="1"/>
</dbReference>
<dbReference type="EC" id="2.7.13.3" evidence="3"/>
<keyword evidence="9" id="KW-0812">Transmembrane</keyword>
<dbReference type="InterPro" id="IPR035965">
    <property type="entry name" value="PAS-like_dom_sf"/>
</dbReference>
<evidence type="ECO:0000256" key="6">
    <source>
        <dbReference type="ARBA" id="ARBA00022777"/>
    </source>
</evidence>
<protein>
    <recommendedName>
        <fullName evidence="3">histidine kinase</fullName>
        <ecNumber evidence="3">2.7.13.3</ecNumber>
    </recommendedName>
</protein>
<keyword evidence="13" id="KW-1185">Reference proteome</keyword>
<dbReference type="STRING" id="1167006.UWK_00892"/>
<evidence type="ECO:0000259" key="10">
    <source>
        <dbReference type="PROSITE" id="PS50109"/>
    </source>
</evidence>
<dbReference type="Proteomes" id="UP000011721">
    <property type="component" value="Chromosome"/>
</dbReference>
<evidence type="ECO:0000256" key="8">
    <source>
        <dbReference type="ARBA" id="ARBA00023136"/>
    </source>
</evidence>
<evidence type="ECO:0000313" key="12">
    <source>
        <dbReference type="EMBL" id="AGF77466.1"/>
    </source>
</evidence>
<dbReference type="Gene3D" id="1.10.287.130">
    <property type="match status" value="1"/>
</dbReference>
<dbReference type="SMART" id="SM00388">
    <property type="entry name" value="HisKA"/>
    <property type="match status" value="1"/>
</dbReference>
<comment type="catalytic activity">
    <reaction evidence="1">
        <text>ATP + protein L-histidine = ADP + protein N-phospho-L-histidine.</text>
        <dbReference type="EC" id="2.7.13.3"/>
    </reaction>
</comment>
<dbReference type="InterPro" id="IPR004358">
    <property type="entry name" value="Sig_transdc_His_kin-like_C"/>
</dbReference>
<dbReference type="Gene3D" id="3.30.450.20">
    <property type="entry name" value="PAS domain"/>
    <property type="match status" value="2"/>
</dbReference>
<dbReference type="PANTHER" id="PTHR45453">
    <property type="entry name" value="PHOSPHATE REGULON SENSOR PROTEIN PHOR"/>
    <property type="match status" value="1"/>
</dbReference>
<evidence type="ECO:0000256" key="1">
    <source>
        <dbReference type="ARBA" id="ARBA00000085"/>
    </source>
</evidence>
<dbReference type="SUPFAM" id="SSF158472">
    <property type="entry name" value="HAMP domain-like"/>
    <property type="match status" value="1"/>
</dbReference>
<dbReference type="Gene3D" id="3.30.565.10">
    <property type="entry name" value="Histidine kinase-like ATPase, C-terminal domain"/>
    <property type="match status" value="1"/>
</dbReference>
<dbReference type="InterPro" id="IPR003594">
    <property type="entry name" value="HATPase_dom"/>
</dbReference>
<dbReference type="SMART" id="SM00387">
    <property type="entry name" value="HATPase_c"/>
    <property type="match status" value="1"/>
</dbReference>
<dbReference type="PATRIC" id="fig|1167006.5.peg.1003"/>
<keyword evidence="6" id="KW-0418">Kinase</keyword>
<dbReference type="GO" id="GO:0000155">
    <property type="term" value="F:phosphorelay sensor kinase activity"/>
    <property type="evidence" value="ECO:0007669"/>
    <property type="project" value="InterPro"/>
</dbReference>
<dbReference type="FunFam" id="3.30.565.10:FF:000006">
    <property type="entry name" value="Sensor histidine kinase WalK"/>
    <property type="match status" value="1"/>
</dbReference>
<keyword evidence="4" id="KW-0597">Phosphoprotein</keyword>
<dbReference type="PROSITE" id="PS50109">
    <property type="entry name" value="HIS_KIN"/>
    <property type="match status" value="1"/>
</dbReference>
<dbReference type="KEGG" id="dsf:UWK_00892"/>
<dbReference type="InterPro" id="IPR050351">
    <property type="entry name" value="BphY/WalK/GraS-like"/>
</dbReference>
<dbReference type="RefSeq" id="WP_015403162.1">
    <property type="nucleotide sequence ID" value="NC_020304.1"/>
</dbReference>
<dbReference type="GO" id="GO:0004721">
    <property type="term" value="F:phosphoprotein phosphatase activity"/>
    <property type="evidence" value="ECO:0007669"/>
    <property type="project" value="TreeGrafter"/>
</dbReference>
<dbReference type="PANTHER" id="PTHR45453:SF1">
    <property type="entry name" value="PHOSPHATE REGULON SENSOR PROTEIN PHOR"/>
    <property type="match status" value="1"/>
</dbReference>
<evidence type="ECO:0000256" key="7">
    <source>
        <dbReference type="ARBA" id="ARBA00023012"/>
    </source>
</evidence>
<dbReference type="Pfam" id="PF00989">
    <property type="entry name" value="PAS"/>
    <property type="match status" value="1"/>
</dbReference>
<organism evidence="12 13">
    <name type="scientific">Desulfocapsa sulfexigens (strain DSM 10523 / SB164P1)</name>
    <dbReference type="NCBI Taxonomy" id="1167006"/>
    <lineage>
        <taxon>Bacteria</taxon>
        <taxon>Pseudomonadati</taxon>
        <taxon>Thermodesulfobacteriota</taxon>
        <taxon>Desulfobulbia</taxon>
        <taxon>Desulfobulbales</taxon>
        <taxon>Desulfocapsaceae</taxon>
        <taxon>Desulfocapsa</taxon>
    </lineage>
</organism>
<feature type="transmembrane region" description="Helical" evidence="9">
    <location>
        <begin position="170"/>
        <end position="189"/>
    </location>
</feature>
<dbReference type="SUPFAM" id="SSF55785">
    <property type="entry name" value="PYP-like sensor domain (PAS domain)"/>
    <property type="match status" value="1"/>
</dbReference>
<keyword evidence="8 9" id="KW-0472">Membrane</keyword>
<dbReference type="InterPro" id="IPR036097">
    <property type="entry name" value="HisK_dim/P_sf"/>
</dbReference>
<keyword evidence="5" id="KW-0808">Transferase</keyword>
<dbReference type="InterPro" id="IPR036890">
    <property type="entry name" value="HATPase_C_sf"/>
</dbReference>
<dbReference type="Pfam" id="PF02518">
    <property type="entry name" value="HATPase_c"/>
    <property type="match status" value="1"/>
</dbReference>
<sequence length="600" mass="67216">MKNRRFFWQIFPSALFIIIISIGAAGWYGTQLIRSFHYHEMEEDIGDRALLLRPHIIQLLDSNDDQLQEFCRQTGRAATTRITVIAGNGTVLADSNEDPSQMDNHKNRPEIQTAITGKMDASLRFSKTLSQNMLYVAIPLNDDNPQDGVLRLSVSAAALDAVIASLHKQILYGIFFIALVAAGLSYYLARRISSPLEEMRRGAERLAGGDTDRPIIINDNSIPREMTELSHSLNNMAEQLNGRIKIISQQRNELEAVFSSMTDGVLAIGNDHSIIHINRAAARLFHINHRTVQGLVVEGIIRNRLLQKFLADSLQSDVTITKDLSLMENGQEMTLRVHAHPLNDGEERRMGSLIVLHNLTRINQLESIRQDFVANVSHELKTPITAIRGYVETLLDGAIDNREDAEKFLNIIHRQGSRLDAIVDDLLTLARIEDTAEKNEMEMQEETISPILEAVIQTCRVAAEQKNITITMQCLPEQLTATINRSMLEQAIINLLTNAVTYSPEGSTIHLRAEQQNKATTNQSIRIDVQDQGPGISHEHQKRIFERFYRCDKARSREHGGTGLGLAIVKHIAACHNGEVELQSRMGSGSTFSLILPKQN</sequence>
<dbReference type="CDD" id="cd00082">
    <property type="entry name" value="HisKA"/>
    <property type="match status" value="1"/>
</dbReference>
<evidence type="ECO:0000259" key="11">
    <source>
        <dbReference type="PROSITE" id="PS50885"/>
    </source>
</evidence>
<dbReference type="Pfam" id="PF00512">
    <property type="entry name" value="HisKA"/>
    <property type="match status" value="1"/>
</dbReference>
<dbReference type="SMART" id="SM00304">
    <property type="entry name" value="HAMP"/>
    <property type="match status" value="1"/>
</dbReference>
<evidence type="ECO:0000256" key="4">
    <source>
        <dbReference type="ARBA" id="ARBA00022553"/>
    </source>
</evidence>
<keyword evidence="9" id="KW-1133">Transmembrane helix</keyword>
<dbReference type="Gene3D" id="6.10.340.10">
    <property type="match status" value="1"/>
</dbReference>
<keyword evidence="7" id="KW-0902">Two-component regulatory system</keyword>
<evidence type="ECO:0000256" key="3">
    <source>
        <dbReference type="ARBA" id="ARBA00012438"/>
    </source>
</evidence>
<dbReference type="eggNOG" id="COG5002">
    <property type="taxonomic scope" value="Bacteria"/>
</dbReference>
<dbReference type="PRINTS" id="PR00344">
    <property type="entry name" value="BCTRLSENSOR"/>
</dbReference>
<proteinExistence type="predicted"/>
<gene>
    <name evidence="12" type="ordered locus">UWK_00892</name>
</gene>
<dbReference type="CDD" id="cd00075">
    <property type="entry name" value="HATPase"/>
    <property type="match status" value="1"/>
</dbReference>
<dbReference type="EMBL" id="CP003985">
    <property type="protein sequence ID" value="AGF77466.1"/>
    <property type="molecule type" value="Genomic_DNA"/>
</dbReference>
<dbReference type="CDD" id="cd06225">
    <property type="entry name" value="HAMP"/>
    <property type="match status" value="1"/>
</dbReference>
<evidence type="ECO:0000256" key="9">
    <source>
        <dbReference type="SAM" id="Phobius"/>
    </source>
</evidence>
<dbReference type="PROSITE" id="PS50885">
    <property type="entry name" value="HAMP"/>
    <property type="match status" value="1"/>
</dbReference>
<dbReference type="HOGENOM" id="CLU_000445_89_2_7"/>
<dbReference type="InterPro" id="IPR003660">
    <property type="entry name" value="HAMP_dom"/>
</dbReference>
<comment type="subcellular location">
    <subcellularLocation>
        <location evidence="2">Membrane</location>
    </subcellularLocation>
</comment>
<dbReference type="InterPro" id="IPR013767">
    <property type="entry name" value="PAS_fold"/>
</dbReference>
<evidence type="ECO:0000256" key="5">
    <source>
        <dbReference type="ARBA" id="ARBA00022679"/>
    </source>
</evidence>
<dbReference type="OrthoDB" id="9813151at2"/>
<dbReference type="GO" id="GO:0016036">
    <property type="term" value="P:cellular response to phosphate starvation"/>
    <property type="evidence" value="ECO:0007669"/>
    <property type="project" value="TreeGrafter"/>
</dbReference>
<dbReference type="SUPFAM" id="SSF55874">
    <property type="entry name" value="ATPase domain of HSP90 chaperone/DNA topoisomerase II/histidine kinase"/>
    <property type="match status" value="1"/>
</dbReference>
<evidence type="ECO:0000256" key="2">
    <source>
        <dbReference type="ARBA" id="ARBA00004370"/>
    </source>
</evidence>